<accession>A0A8J5UU04</accession>
<evidence type="ECO:0000256" key="1">
    <source>
        <dbReference type="SAM" id="MobiDB-lite"/>
    </source>
</evidence>
<evidence type="ECO:0000313" key="3">
    <source>
        <dbReference type="Proteomes" id="UP000694255"/>
    </source>
</evidence>
<dbReference type="GO" id="GO:0008033">
    <property type="term" value="P:tRNA processing"/>
    <property type="evidence" value="ECO:0007669"/>
    <property type="project" value="InterPro"/>
</dbReference>
<keyword evidence="3" id="KW-1185">Reference proteome</keyword>
<dbReference type="PANTHER" id="PTHR13031">
    <property type="entry name" value="RIBONUCLEASE P SUBUNIT P30"/>
    <property type="match status" value="1"/>
</dbReference>
<proteinExistence type="predicted"/>
<feature type="region of interest" description="Disordered" evidence="1">
    <location>
        <begin position="272"/>
        <end position="311"/>
    </location>
</feature>
<dbReference type="InterPro" id="IPR002738">
    <property type="entry name" value="RNase_P_p30"/>
</dbReference>
<dbReference type="OrthoDB" id="17948at2759"/>
<feature type="compositionally biased region" description="Basic and acidic residues" evidence="1">
    <location>
        <begin position="274"/>
        <end position="284"/>
    </location>
</feature>
<dbReference type="GO" id="GO:0003723">
    <property type="term" value="F:RNA binding"/>
    <property type="evidence" value="ECO:0007669"/>
    <property type="project" value="TreeGrafter"/>
</dbReference>
<dbReference type="Pfam" id="PF01876">
    <property type="entry name" value="RNase_P_p30"/>
    <property type="match status" value="1"/>
</dbReference>
<dbReference type="GO" id="GO:0005655">
    <property type="term" value="C:nucleolar ribonuclease P complex"/>
    <property type="evidence" value="ECO:0007669"/>
    <property type="project" value="TreeGrafter"/>
</dbReference>
<dbReference type="EMBL" id="JAGSYN010000222">
    <property type="protein sequence ID" value="KAG7661295.1"/>
    <property type="molecule type" value="Genomic_DNA"/>
</dbReference>
<organism evidence="2 3">
    <name type="scientific">[Candida] subhashii</name>
    <dbReference type="NCBI Taxonomy" id="561895"/>
    <lineage>
        <taxon>Eukaryota</taxon>
        <taxon>Fungi</taxon>
        <taxon>Dikarya</taxon>
        <taxon>Ascomycota</taxon>
        <taxon>Saccharomycotina</taxon>
        <taxon>Pichiomycetes</taxon>
        <taxon>Debaryomycetaceae</taxon>
        <taxon>Spathaspora</taxon>
    </lineage>
</organism>
<gene>
    <name evidence="2" type="ORF">J8A68_005187</name>
</gene>
<evidence type="ECO:0000313" key="2">
    <source>
        <dbReference type="EMBL" id="KAG7661295.1"/>
    </source>
</evidence>
<dbReference type="GeneID" id="73471987"/>
<dbReference type="AlphaFoldDB" id="A0A8J5UU04"/>
<name>A0A8J5UU04_9ASCO</name>
<sequence>MSYDLNIPWPVDNYNQKPTPQQLTNLKNTIITSYSLGITHQVINFSILETVKIPLNQPQDINPIDITYLTAELSPQFKNLKLFTRLTLIINDSSKLTGLTKLQNHFDLIAIQPLNEKALQLTITNLDIDLISLNLASRLPFFLKHKIIGSGIEKGIKFEICYSSLVSGSIGYANVGNETNVNLIKKNFFSNVLQLVRATRSRGIVVSSGATQPLQIRNSNDILVLLKTLGLDRSRAKSCISVNPERVLVNGRLRVKSYKQTISVGNEESSLLDNVHENPNKKQDGSGYKKKLSDSSSGRLLKKRKIDTNEK</sequence>
<reference evidence="2 3" key="1">
    <citation type="journal article" date="2021" name="DNA Res.">
        <title>Genome analysis of Candida subhashii reveals its hybrid nature and dual mitochondrial genome conformations.</title>
        <authorList>
            <person name="Mixao V."/>
            <person name="Hegedusova E."/>
            <person name="Saus E."/>
            <person name="Pryszcz L.P."/>
            <person name="Cillingova A."/>
            <person name="Nosek J."/>
            <person name="Gabaldon T."/>
        </authorList>
    </citation>
    <scope>NUCLEOTIDE SEQUENCE [LARGE SCALE GENOMIC DNA]</scope>
    <source>
        <strain evidence="2 3">CBS 10753</strain>
    </source>
</reference>
<dbReference type="PANTHER" id="PTHR13031:SF0">
    <property type="entry name" value="RIBONUCLEASE P PROTEIN SUBUNIT P30"/>
    <property type="match status" value="1"/>
</dbReference>
<dbReference type="Proteomes" id="UP000694255">
    <property type="component" value="Unassembled WGS sequence"/>
</dbReference>
<dbReference type="RefSeq" id="XP_049261528.1">
    <property type="nucleotide sequence ID" value="XM_049409225.1"/>
</dbReference>
<protein>
    <submittedName>
        <fullName evidence="2">RPP1</fullName>
    </submittedName>
</protein>
<comment type="caution">
    <text evidence="2">The sequence shown here is derived from an EMBL/GenBank/DDBJ whole genome shotgun (WGS) entry which is preliminary data.</text>
</comment>